<evidence type="ECO:0000313" key="4">
    <source>
        <dbReference type="Proteomes" id="UP000735302"/>
    </source>
</evidence>
<evidence type="ECO:0000313" key="3">
    <source>
        <dbReference type="EMBL" id="GFN86379.1"/>
    </source>
</evidence>
<comment type="caution">
    <text evidence="3">The sequence shown here is derived from an EMBL/GenBank/DDBJ whole genome shotgun (WGS) entry which is preliminary data.</text>
</comment>
<dbReference type="AlphaFoldDB" id="A0AAV3YVB6"/>
<feature type="region of interest" description="Disordered" evidence="1">
    <location>
        <begin position="217"/>
        <end position="349"/>
    </location>
</feature>
<accession>A0AAV3YVB6</accession>
<feature type="region of interest" description="Disordered" evidence="1">
    <location>
        <begin position="629"/>
        <end position="653"/>
    </location>
</feature>
<feature type="compositionally biased region" description="Basic and acidic residues" evidence="1">
    <location>
        <begin position="316"/>
        <end position="328"/>
    </location>
</feature>
<keyword evidence="2" id="KW-0472">Membrane</keyword>
<sequence length="960" mass="107187">MPTDFRAGLPPIIPSTPQILKDNTLEILGMNESDQSALTKAKTILWTIMAFCWTRRPKLTNGIRLCVFIWLVAQIHFFRVIALPVAGTSISSTQKVRFFNHDITEQKGFVSFLPSFGQIKSFGLDFFDKLFLPIKDFFNLIKEQTDLDKAPFDPLRLAQDDNESVPGFEDVQAIVLQDNVEGDELPEILQQHVLSETEPQSLKSFSGSEDAEILDKAVGQKQEKNEEKMQGKGSNQNMNIHGSEISQAGEAAVGVEEKGTESQKISGSGSEEKSKTLSSKLDKQSSPKNGIVITENEYSVQSKKQELKGGTFNGRDTSEEKDRRHDGSDEVDATENSDSSRRQVIENQSPTIDMNSAIYEVAHGGAFQNGVGDGDFYTAVEIYSPSDRERDLFNRLNHGVFQNQGKKKEVLDLTLKEEPENNELLLSTGESRHHGVNPILKLSVDENAKTPRVSNGGEFLPKIVDLSESKKHFTDLPGVSGLPRVQTEPSAPKLTSYSIYLQNRKRKEGVPQLSVSNHKTIGTILNKRQRRQAAKEVAQTTQQTHDVAKVHLSKEKFGLTENQIYNKNEEESQDSGNSNIGYRRSGYKILGASGIKNDVEDFFKKVSPTAGRNDRNNLDFALNNKIQVTKTPKSNEHFREKKNREKSEKRGTISPELANVNDVMIMADDSLMGGHADYEIQEGDQESEDYAEGVDRLEFRRRRRVLDTKKNKPGFHAYTKRSQAKMGNQKTTKGPNLGQLTSAGNNALNKFILGKSSYGHKKGRMFRRSLGIGDSAPYKKPLKNDSLLDSADVVFILKNKQSSKARDLAHSEPHIGSRDQNRNQGYDTLLGKGFGFPGLGKNTRHVPGIGLPEPSKKKTTTPLSTSAYEGPLVQRMTMTPASFHHGPLHHRHHQYVKTVDLAMKHHIERNRHGAAILCFLSIALVLFVVFVLALTKTSTDSNEPRRNDSSTALYVNYPHY</sequence>
<evidence type="ECO:0000256" key="2">
    <source>
        <dbReference type="SAM" id="Phobius"/>
    </source>
</evidence>
<evidence type="ECO:0000256" key="1">
    <source>
        <dbReference type="SAM" id="MobiDB-lite"/>
    </source>
</evidence>
<feature type="region of interest" description="Disordered" evidence="1">
    <location>
        <begin position="845"/>
        <end position="865"/>
    </location>
</feature>
<gene>
    <name evidence="3" type="ORF">PoB_001288500</name>
</gene>
<feature type="compositionally biased region" description="Polar residues" evidence="1">
    <location>
        <begin position="232"/>
        <end position="246"/>
    </location>
</feature>
<name>A0AAV3YVB6_9GAST</name>
<dbReference type="Proteomes" id="UP000735302">
    <property type="component" value="Unassembled WGS sequence"/>
</dbReference>
<feature type="transmembrane region" description="Helical" evidence="2">
    <location>
        <begin position="913"/>
        <end position="935"/>
    </location>
</feature>
<keyword evidence="2" id="KW-0812">Transmembrane</keyword>
<organism evidence="3 4">
    <name type="scientific">Plakobranchus ocellatus</name>
    <dbReference type="NCBI Taxonomy" id="259542"/>
    <lineage>
        <taxon>Eukaryota</taxon>
        <taxon>Metazoa</taxon>
        <taxon>Spiralia</taxon>
        <taxon>Lophotrochozoa</taxon>
        <taxon>Mollusca</taxon>
        <taxon>Gastropoda</taxon>
        <taxon>Heterobranchia</taxon>
        <taxon>Euthyneura</taxon>
        <taxon>Panpulmonata</taxon>
        <taxon>Sacoglossa</taxon>
        <taxon>Placobranchoidea</taxon>
        <taxon>Plakobranchidae</taxon>
        <taxon>Plakobranchus</taxon>
    </lineage>
</organism>
<feature type="compositionally biased region" description="Basic and acidic residues" evidence="1">
    <location>
        <begin position="270"/>
        <end position="285"/>
    </location>
</feature>
<keyword evidence="2" id="KW-1133">Transmembrane helix</keyword>
<proteinExistence type="predicted"/>
<reference evidence="3 4" key="1">
    <citation type="journal article" date="2021" name="Elife">
        <title>Chloroplast acquisition without the gene transfer in kleptoplastic sea slugs, Plakobranchus ocellatus.</title>
        <authorList>
            <person name="Maeda T."/>
            <person name="Takahashi S."/>
            <person name="Yoshida T."/>
            <person name="Shimamura S."/>
            <person name="Takaki Y."/>
            <person name="Nagai Y."/>
            <person name="Toyoda A."/>
            <person name="Suzuki Y."/>
            <person name="Arimoto A."/>
            <person name="Ishii H."/>
            <person name="Satoh N."/>
            <person name="Nishiyama T."/>
            <person name="Hasebe M."/>
            <person name="Maruyama T."/>
            <person name="Minagawa J."/>
            <person name="Obokata J."/>
            <person name="Shigenobu S."/>
        </authorList>
    </citation>
    <scope>NUCLEOTIDE SEQUENCE [LARGE SCALE GENOMIC DNA]</scope>
</reference>
<keyword evidence="4" id="KW-1185">Reference proteome</keyword>
<dbReference type="EMBL" id="BLXT01001517">
    <property type="protein sequence ID" value="GFN86379.1"/>
    <property type="molecule type" value="Genomic_DNA"/>
</dbReference>
<feature type="compositionally biased region" description="Basic and acidic residues" evidence="1">
    <location>
        <begin position="221"/>
        <end position="230"/>
    </location>
</feature>
<feature type="compositionally biased region" description="Basic and acidic residues" evidence="1">
    <location>
        <begin position="633"/>
        <end position="651"/>
    </location>
</feature>
<protein>
    <submittedName>
        <fullName evidence="3">Uncharacterized protein</fullName>
    </submittedName>
</protein>